<protein>
    <submittedName>
        <fullName evidence="1">Uncharacterized protein</fullName>
    </submittedName>
</protein>
<sequence>MNVASVILDNNFLFIKEGDFCPSASSFNSAKGNRQVSSQSLLGNANSNRLGDTLGDVGNVGEIGNIFFSILGPLAAAPAGIDTQTNSWSPPYVGIL</sequence>
<proteinExistence type="predicted"/>
<comment type="caution">
    <text evidence="1">The sequence shown here is derived from an EMBL/GenBank/DDBJ whole genome shotgun (WGS) entry which is preliminary data.</text>
</comment>
<reference evidence="1" key="1">
    <citation type="submission" date="2022-04" db="EMBL/GenBank/DDBJ databases">
        <title>Genome of the entomopathogenic fungus Entomophthora muscae.</title>
        <authorList>
            <person name="Elya C."/>
            <person name="Lovett B.R."/>
            <person name="Lee E."/>
            <person name="Macias A.M."/>
            <person name="Hajek A.E."/>
            <person name="De Bivort B.L."/>
            <person name="Kasson M.T."/>
            <person name="De Fine Licht H.H."/>
            <person name="Stajich J.E."/>
        </authorList>
    </citation>
    <scope>NUCLEOTIDE SEQUENCE</scope>
    <source>
        <strain evidence="1">Berkeley</strain>
    </source>
</reference>
<evidence type="ECO:0000313" key="2">
    <source>
        <dbReference type="Proteomes" id="UP001165960"/>
    </source>
</evidence>
<keyword evidence="2" id="KW-1185">Reference proteome</keyword>
<accession>A0ACC2S715</accession>
<dbReference type="EMBL" id="QTSX02005741">
    <property type="protein sequence ID" value="KAJ9058129.1"/>
    <property type="molecule type" value="Genomic_DNA"/>
</dbReference>
<dbReference type="Proteomes" id="UP001165960">
    <property type="component" value="Unassembled WGS sequence"/>
</dbReference>
<gene>
    <name evidence="1" type="ORF">DSO57_1015550</name>
</gene>
<evidence type="ECO:0000313" key="1">
    <source>
        <dbReference type="EMBL" id="KAJ9058129.1"/>
    </source>
</evidence>
<organism evidence="1 2">
    <name type="scientific">Entomophthora muscae</name>
    <dbReference type="NCBI Taxonomy" id="34485"/>
    <lineage>
        <taxon>Eukaryota</taxon>
        <taxon>Fungi</taxon>
        <taxon>Fungi incertae sedis</taxon>
        <taxon>Zoopagomycota</taxon>
        <taxon>Entomophthoromycotina</taxon>
        <taxon>Entomophthoromycetes</taxon>
        <taxon>Entomophthorales</taxon>
        <taxon>Entomophthoraceae</taxon>
        <taxon>Entomophthora</taxon>
    </lineage>
</organism>
<name>A0ACC2S715_9FUNG</name>